<feature type="coiled-coil region" evidence="1">
    <location>
        <begin position="286"/>
        <end position="383"/>
    </location>
</feature>
<evidence type="ECO:0000256" key="1">
    <source>
        <dbReference type="SAM" id="Coils"/>
    </source>
</evidence>
<gene>
    <name evidence="3" type="ORF">EGW08_002230</name>
</gene>
<dbReference type="Proteomes" id="UP000271974">
    <property type="component" value="Unassembled WGS sequence"/>
</dbReference>
<dbReference type="Gene3D" id="1.20.5.4090">
    <property type="match status" value="1"/>
</dbReference>
<comment type="caution">
    <text evidence="3">The sequence shown here is derived from an EMBL/GenBank/DDBJ whole genome shotgun (WGS) entry which is preliminary data.</text>
</comment>
<feature type="region of interest" description="Disordered" evidence="2">
    <location>
        <begin position="521"/>
        <end position="565"/>
    </location>
</feature>
<feature type="compositionally biased region" description="Low complexity" evidence="2">
    <location>
        <begin position="116"/>
        <end position="138"/>
    </location>
</feature>
<reference evidence="3 4" key="1">
    <citation type="submission" date="2019-01" db="EMBL/GenBank/DDBJ databases">
        <title>A draft genome assembly of the solar-powered sea slug Elysia chlorotica.</title>
        <authorList>
            <person name="Cai H."/>
            <person name="Li Q."/>
            <person name="Fang X."/>
            <person name="Li J."/>
            <person name="Curtis N.E."/>
            <person name="Altenburger A."/>
            <person name="Shibata T."/>
            <person name="Feng M."/>
            <person name="Maeda T."/>
            <person name="Schwartz J.A."/>
            <person name="Shigenobu S."/>
            <person name="Lundholm N."/>
            <person name="Nishiyama T."/>
            <person name="Yang H."/>
            <person name="Hasebe M."/>
            <person name="Li S."/>
            <person name="Pierce S.K."/>
            <person name="Wang J."/>
        </authorList>
    </citation>
    <scope>NUCLEOTIDE SEQUENCE [LARGE SCALE GENOMIC DNA]</scope>
    <source>
        <strain evidence="3">EC2010</strain>
        <tissue evidence="3">Whole organism of an adult</tissue>
    </source>
</reference>
<sequence length="592" mass="67496">RINICAINRTSDQDRNSSGTVYLSICLKDDARAERLNSSLDGVMQRQSRLSQRHPRSTSPTLSAPDTYFSSISARDGQPRRQHKSASAGGSSSARLSVKGEHEQPMSLLDSDSGVGSYCGRSGLSRSRSMSRLHTSPLGSGGGDSGSSLTDSQPGSSSPMMYMDRSWREINASLEESESRRAVLMAKLKEAQTTLELQGERLKKIESSARDNSLLVEDLKKKEKEYRTKIIQLESAEKEKQMLQVDNMRLREEMQDRISSLDYQLKYLKSQHHNSESENNKRISLLDHTTMALSLLEEENSKLQQEKEKLHSEIALLRDAFCLTKTRFGALEEDNKNIRNESGRLKEDNSALSRKVQEMAGQMIELRSLLQAVKDENERLSTTWKSSAEDKSRAARQVEGYQDTINDIKSRLAATSADRDRLFQEKLEMNGKLQQMVLDKEQLMKAKLNLEDQLTEVQASKPSDSSYKAMDVRRDFDQRELKRELSSVKKVSEELSAELSSLKGQYERSLEQVASLERSKAMLQSQSDLGEQERRRMQSEMDRLNQSLSDKSHEQSRTHDYLNEQIHRLRSDLKEARYYKNEQDSKIQELEA</sequence>
<keyword evidence="4" id="KW-1185">Reference proteome</keyword>
<feature type="non-terminal residue" evidence="3">
    <location>
        <position position="592"/>
    </location>
</feature>
<dbReference type="PANTHER" id="PTHR23159:SF31">
    <property type="entry name" value="CENTROSOME-ASSOCIATED PROTEIN CEP250 ISOFORM X1"/>
    <property type="match status" value="1"/>
</dbReference>
<dbReference type="STRING" id="188477.A0A3S1BVW4"/>
<feature type="compositionally biased region" description="Low complexity" evidence="2">
    <location>
        <begin position="85"/>
        <end position="94"/>
    </location>
</feature>
<feature type="non-terminal residue" evidence="3">
    <location>
        <position position="1"/>
    </location>
</feature>
<dbReference type="AlphaFoldDB" id="A0A3S1BVW4"/>
<dbReference type="PANTHER" id="PTHR23159">
    <property type="entry name" value="CENTROSOMAL PROTEIN 2"/>
    <property type="match status" value="1"/>
</dbReference>
<evidence type="ECO:0000313" key="3">
    <source>
        <dbReference type="EMBL" id="RUS90043.1"/>
    </source>
</evidence>
<evidence type="ECO:0000256" key="2">
    <source>
        <dbReference type="SAM" id="MobiDB-lite"/>
    </source>
</evidence>
<proteinExistence type="predicted"/>
<organism evidence="3 4">
    <name type="scientific">Elysia chlorotica</name>
    <name type="common">Eastern emerald elysia</name>
    <name type="synonym">Sea slug</name>
    <dbReference type="NCBI Taxonomy" id="188477"/>
    <lineage>
        <taxon>Eukaryota</taxon>
        <taxon>Metazoa</taxon>
        <taxon>Spiralia</taxon>
        <taxon>Lophotrochozoa</taxon>
        <taxon>Mollusca</taxon>
        <taxon>Gastropoda</taxon>
        <taxon>Heterobranchia</taxon>
        <taxon>Euthyneura</taxon>
        <taxon>Panpulmonata</taxon>
        <taxon>Sacoglossa</taxon>
        <taxon>Placobranchoidea</taxon>
        <taxon>Plakobranchidae</taxon>
        <taxon>Elysia</taxon>
    </lineage>
</organism>
<protein>
    <submittedName>
        <fullName evidence="3">Uncharacterized protein</fullName>
    </submittedName>
</protein>
<feature type="compositionally biased region" description="Basic and acidic residues" evidence="2">
    <location>
        <begin position="531"/>
        <end position="543"/>
    </location>
</feature>
<feature type="compositionally biased region" description="Polar residues" evidence="2">
    <location>
        <begin position="57"/>
        <end position="73"/>
    </location>
</feature>
<feature type="coiled-coil region" evidence="1">
    <location>
        <begin position="174"/>
        <end position="253"/>
    </location>
</feature>
<keyword evidence="1" id="KW-0175">Coiled coil</keyword>
<evidence type="ECO:0000313" key="4">
    <source>
        <dbReference type="Proteomes" id="UP000271974"/>
    </source>
</evidence>
<accession>A0A3S1BVW4</accession>
<feature type="compositionally biased region" description="Basic and acidic residues" evidence="2">
    <location>
        <begin position="550"/>
        <end position="565"/>
    </location>
</feature>
<dbReference type="EMBL" id="RQTK01000042">
    <property type="protein sequence ID" value="RUS90043.1"/>
    <property type="molecule type" value="Genomic_DNA"/>
</dbReference>
<feature type="region of interest" description="Disordered" evidence="2">
    <location>
        <begin position="42"/>
        <end position="161"/>
    </location>
</feature>
<name>A0A3S1BVW4_ELYCH</name>
<dbReference type="OrthoDB" id="5982442at2759"/>